<protein>
    <submittedName>
        <fullName evidence="1">Uncharacterized protein</fullName>
    </submittedName>
</protein>
<proteinExistence type="predicted"/>
<evidence type="ECO:0000313" key="1">
    <source>
        <dbReference type="EMBL" id="XBW07025.1"/>
    </source>
</evidence>
<dbReference type="KEGG" id="rhox:RBB84_25050"/>
<gene>
    <name evidence="1" type="ORF">RBB84_25050</name>
</gene>
<name>A0AAU7V4M8_9NOCA</name>
<dbReference type="RefSeq" id="WP_350247811.1">
    <property type="nucleotide sequence ID" value="NZ_CP132972.1"/>
</dbReference>
<accession>A0AAU7V4M8</accession>
<keyword evidence="1" id="KW-0614">Plasmid</keyword>
<reference evidence="1" key="1">
    <citation type="submission" date="2023-08" db="EMBL/GenBank/DDBJ databases">
        <title>The novel hydrolase IpcH responsible for the initial isoprocarb degradation step in Rhodococcus sp. D-6.</title>
        <authorList>
            <person name="Zhu Q."/>
        </authorList>
    </citation>
    <scope>NUCLEOTIDE SEQUENCE</scope>
    <source>
        <strain evidence="1">D-6</strain>
        <plasmid evidence="1">p2-D-6</plasmid>
    </source>
</reference>
<organism evidence="1">
    <name type="scientific">Rhodococcus sp. D-6</name>
    <dbReference type="NCBI Taxonomy" id="1387842"/>
    <lineage>
        <taxon>Bacteria</taxon>
        <taxon>Bacillati</taxon>
        <taxon>Actinomycetota</taxon>
        <taxon>Actinomycetes</taxon>
        <taxon>Mycobacteriales</taxon>
        <taxon>Nocardiaceae</taxon>
        <taxon>Rhodococcus</taxon>
    </lineage>
</organism>
<geneLocation type="plasmid" evidence="1">
    <name>p2-D-6</name>
</geneLocation>
<dbReference type="EMBL" id="CP132972">
    <property type="protein sequence ID" value="XBW07025.1"/>
    <property type="molecule type" value="Genomic_DNA"/>
</dbReference>
<sequence length="113" mass="12158">MSVPTDVRAGDVYDASPDFVYAVSLLAALEGATGQDGHAMVLPFLGMARAELTDFGQRRPARYVPVHVGDLQTGLADLEERLTTLLANSQVLQHSLRLDSARRLLRRGVAAVA</sequence>
<dbReference type="AlphaFoldDB" id="A0AAU7V4M8"/>